<gene>
    <name evidence="4" type="primary">yfcE</name>
    <name evidence="4" type="ORF">H6A20_07005</name>
</gene>
<sequence>MKILIASDIHGSAWYCRRLLDRYREEKPDKLLLLGDILYHGPRNDLPREYAPKEVLAMLNAVKEEILCVRGNCDTEVDQMVLEFPIMADYCILYVGGRMIFATHGHQYNMANPPMLKQGDILLHGHTHVPAMKKFEGKYYLNPGSVSIPKEDSAPGYMMLEDGVFTWKNVETGCAYQMWDGTSV</sequence>
<comment type="cofactor">
    <cofactor evidence="2">
        <name>a divalent metal cation</name>
        <dbReference type="ChEBI" id="CHEBI:60240"/>
    </cofactor>
</comment>
<reference evidence="4" key="1">
    <citation type="submission" date="2020-08" db="EMBL/GenBank/DDBJ databases">
        <authorList>
            <person name="Cejkova D."/>
            <person name="Kubasova T."/>
            <person name="Jahodarova E."/>
            <person name="Rychlik I."/>
        </authorList>
    </citation>
    <scope>NUCLEOTIDE SEQUENCE</scope>
    <source>
        <strain evidence="4">An582</strain>
    </source>
</reference>
<dbReference type="EMBL" id="JACJKS010000007">
    <property type="protein sequence ID" value="MBM6948407.1"/>
    <property type="molecule type" value="Genomic_DNA"/>
</dbReference>
<dbReference type="NCBIfam" id="NF006988">
    <property type="entry name" value="PRK09453.1"/>
    <property type="match status" value="1"/>
</dbReference>
<dbReference type="AlphaFoldDB" id="A0A938XE93"/>
<dbReference type="InterPro" id="IPR000979">
    <property type="entry name" value="Phosphodiesterase_MJ0936/Vps29"/>
</dbReference>
<dbReference type="Proteomes" id="UP000705508">
    <property type="component" value="Unassembled WGS sequence"/>
</dbReference>
<dbReference type="RefSeq" id="WP_204906414.1">
    <property type="nucleotide sequence ID" value="NZ_JACJKS010000007.1"/>
</dbReference>
<proteinExistence type="inferred from homology"/>
<evidence type="ECO:0000313" key="5">
    <source>
        <dbReference type="Proteomes" id="UP000705508"/>
    </source>
</evidence>
<dbReference type="Pfam" id="PF12850">
    <property type="entry name" value="Metallophos_2"/>
    <property type="match status" value="1"/>
</dbReference>
<dbReference type="CDD" id="cd00841">
    <property type="entry name" value="MPP_YfcE"/>
    <property type="match status" value="1"/>
</dbReference>
<name>A0A938XE93_9CLOT</name>
<dbReference type="SUPFAM" id="SSF56300">
    <property type="entry name" value="Metallo-dependent phosphatases"/>
    <property type="match status" value="1"/>
</dbReference>
<evidence type="ECO:0000259" key="3">
    <source>
        <dbReference type="Pfam" id="PF12850"/>
    </source>
</evidence>
<dbReference type="PANTHER" id="PTHR11124">
    <property type="entry name" value="VACUOLAR SORTING PROTEIN VPS29"/>
    <property type="match status" value="1"/>
</dbReference>
<dbReference type="InterPro" id="IPR041802">
    <property type="entry name" value="MPP_YfcE"/>
</dbReference>
<keyword evidence="2" id="KW-0479">Metal-binding</keyword>
<dbReference type="InterPro" id="IPR024654">
    <property type="entry name" value="Calcineurin-like_PHP_lpxH"/>
</dbReference>
<dbReference type="GO" id="GO:0016787">
    <property type="term" value="F:hydrolase activity"/>
    <property type="evidence" value="ECO:0007669"/>
    <property type="project" value="UniProtKB-UniRule"/>
</dbReference>
<evidence type="ECO:0000256" key="1">
    <source>
        <dbReference type="ARBA" id="ARBA00008950"/>
    </source>
</evidence>
<accession>A0A938XE93</accession>
<comment type="similarity">
    <text evidence="1 2">Belongs to the metallophosphoesterase superfamily. YfcE family.</text>
</comment>
<keyword evidence="4" id="KW-0378">Hydrolase</keyword>
<organism evidence="4 5">
    <name type="scientific">Mordavella massiliensis</name>
    <dbReference type="NCBI Taxonomy" id="1871024"/>
    <lineage>
        <taxon>Bacteria</taxon>
        <taxon>Bacillati</taxon>
        <taxon>Bacillota</taxon>
        <taxon>Clostridia</taxon>
        <taxon>Eubacteriales</taxon>
        <taxon>Clostridiaceae</taxon>
        <taxon>Mordavella</taxon>
    </lineage>
</organism>
<comment type="caution">
    <text evidence="4">The sequence shown here is derived from an EMBL/GenBank/DDBJ whole genome shotgun (WGS) entry which is preliminary data.</text>
</comment>
<dbReference type="NCBIfam" id="TIGR00040">
    <property type="entry name" value="yfcE"/>
    <property type="match status" value="1"/>
</dbReference>
<dbReference type="Gene3D" id="3.60.21.10">
    <property type="match status" value="1"/>
</dbReference>
<evidence type="ECO:0000313" key="4">
    <source>
        <dbReference type="EMBL" id="MBM6948407.1"/>
    </source>
</evidence>
<reference evidence="4" key="2">
    <citation type="journal article" date="2021" name="Sci. Rep.">
        <title>The distribution of antibiotic resistance genes in chicken gut microbiota commensals.</title>
        <authorList>
            <person name="Juricova H."/>
            <person name="Matiasovicova J."/>
            <person name="Kubasova T."/>
            <person name="Cejkova D."/>
            <person name="Rychlik I."/>
        </authorList>
    </citation>
    <scope>NUCLEOTIDE SEQUENCE</scope>
    <source>
        <strain evidence="4">An582</strain>
    </source>
</reference>
<dbReference type="InterPro" id="IPR029052">
    <property type="entry name" value="Metallo-depent_PP-like"/>
</dbReference>
<dbReference type="GO" id="GO:0046872">
    <property type="term" value="F:metal ion binding"/>
    <property type="evidence" value="ECO:0007669"/>
    <property type="project" value="UniProtKB-KW"/>
</dbReference>
<feature type="domain" description="Calcineurin-like phosphoesterase" evidence="3">
    <location>
        <begin position="1"/>
        <end position="161"/>
    </location>
</feature>
<protein>
    <recommendedName>
        <fullName evidence="2">Phosphoesterase</fullName>
        <ecNumber evidence="2">3.1.4.-</ecNumber>
    </recommendedName>
</protein>
<dbReference type="EC" id="3.1.4.-" evidence="2"/>
<evidence type="ECO:0000256" key="2">
    <source>
        <dbReference type="RuleBase" id="RU362039"/>
    </source>
</evidence>